<sequence length="448" mass="46215">MITSSEAQDRCAQIIDLAIQAGADAADAVASASSSENVSVRLGKLEEVERSEGEEIGLRLFVGQRSASVSTSDFSKASLQEMAERAIAMARLAPEDEYSGLAPQDRLLTGAAPDLDLSDASEPTPSQLKDLALETEDAGRAVGGVTNSGGGSASFGRSVVALATSHGFSGGYEATHSSLSASLIAGEGETMQRDYDFRTARHAADLPQADTVGQTAGERAVARLNPAGLPSGTMPVVFDPRVGGSLIGHLLGAISGAAVARKSSFMIGRLEDAIFGENIRICDEPHRQRGLRSKPFDAEGLPTSARDIVAVGRVTGWLLNSASARQLGLAPTGHAARSGSGSPGISASNVHMCAGTCSRDDLIGDIQDGVLVTELIGQGVNGITGDYSRGASGFRISGGKLAEPVSEFTIAGNLIDMFAALIPADDLEMYRAINVPTLRVDGMTIAGE</sequence>
<dbReference type="GO" id="GO:0008237">
    <property type="term" value="F:metallopeptidase activity"/>
    <property type="evidence" value="ECO:0007669"/>
    <property type="project" value="InterPro"/>
</dbReference>
<feature type="domain" description="Metalloprotease TldD/E central" evidence="4">
    <location>
        <begin position="120"/>
        <end position="224"/>
    </location>
</feature>
<dbReference type="PANTHER" id="PTHR43421">
    <property type="entry name" value="METALLOPROTEASE PMBA"/>
    <property type="match status" value="1"/>
</dbReference>
<dbReference type="Proteomes" id="UP000471435">
    <property type="component" value="Unassembled WGS sequence"/>
</dbReference>
<dbReference type="Pfam" id="PF19289">
    <property type="entry name" value="PmbA_TldD_3rd"/>
    <property type="match status" value="1"/>
</dbReference>
<dbReference type="PANTHER" id="PTHR43421:SF1">
    <property type="entry name" value="METALLOPROTEASE PMBA"/>
    <property type="match status" value="1"/>
</dbReference>
<accession>A0A6I4V1E6</accession>
<dbReference type="InterPro" id="IPR002510">
    <property type="entry name" value="Metalloprtase-TldD/E_N"/>
</dbReference>
<dbReference type="InterPro" id="IPR036059">
    <property type="entry name" value="TldD/PmbA_sf"/>
</dbReference>
<feature type="domain" description="Metalloprotease TldD/E N-terminal" evidence="2">
    <location>
        <begin position="26"/>
        <end position="90"/>
    </location>
</feature>
<dbReference type="InterPro" id="IPR045569">
    <property type="entry name" value="Metalloprtase-TldD/E_C"/>
</dbReference>
<reference evidence="5 6" key="1">
    <citation type="submission" date="2019-12" db="EMBL/GenBank/DDBJ databases">
        <title>Genomic-based taxomic classification of the family Erythrobacteraceae.</title>
        <authorList>
            <person name="Xu L."/>
        </authorList>
    </citation>
    <scope>NUCLEOTIDE SEQUENCE [LARGE SCALE GENOMIC DNA]</scope>
    <source>
        <strain evidence="5 6">SW-109</strain>
    </source>
</reference>
<comment type="caution">
    <text evidence="5">The sequence shown here is derived from an EMBL/GenBank/DDBJ whole genome shotgun (WGS) entry which is preliminary data.</text>
</comment>
<dbReference type="EMBL" id="WTYP01000002">
    <property type="protein sequence ID" value="MXP48119.1"/>
    <property type="molecule type" value="Genomic_DNA"/>
</dbReference>
<organism evidence="5 6">
    <name type="scientific">Pontixanthobacter luteolus</name>
    <dbReference type="NCBI Taxonomy" id="295089"/>
    <lineage>
        <taxon>Bacteria</taxon>
        <taxon>Pseudomonadati</taxon>
        <taxon>Pseudomonadota</taxon>
        <taxon>Alphaproteobacteria</taxon>
        <taxon>Sphingomonadales</taxon>
        <taxon>Erythrobacteraceae</taxon>
        <taxon>Pontixanthobacter</taxon>
    </lineage>
</organism>
<dbReference type="InterPro" id="IPR035068">
    <property type="entry name" value="TldD/PmbA_N"/>
</dbReference>
<dbReference type="InterPro" id="IPR045570">
    <property type="entry name" value="Metalloprtase-TldD/E_cen_dom"/>
</dbReference>
<keyword evidence="6" id="KW-1185">Reference proteome</keyword>
<dbReference type="GO" id="GO:0005829">
    <property type="term" value="C:cytosol"/>
    <property type="evidence" value="ECO:0007669"/>
    <property type="project" value="TreeGrafter"/>
</dbReference>
<dbReference type="Gene3D" id="3.30.2290.10">
    <property type="entry name" value="PmbA/TldD superfamily"/>
    <property type="match status" value="1"/>
</dbReference>
<dbReference type="AlphaFoldDB" id="A0A6I4V1E6"/>
<dbReference type="Pfam" id="PF01523">
    <property type="entry name" value="PmbA_TldD_1st"/>
    <property type="match status" value="1"/>
</dbReference>
<comment type="similarity">
    <text evidence="1">Belongs to the peptidase U62 family.</text>
</comment>
<name>A0A6I4V1E6_9SPHN</name>
<protein>
    <submittedName>
        <fullName evidence="5">TldD/PmbA family protein</fullName>
    </submittedName>
</protein>
<evidence type="ECO:0000256" key="1">
    <source>
        <dbReference type="ARBA" id="ARBA00005836"/>
    </source>
</evidence>
<evidence type="ECO:0000259" key="3">
    <source>
        <dbReference type="Pfam" id="PF19289"/>
    </source>
</evidence>
<dbReference type="SUPFAM" id="SSF111283">
    <property type="entry name" value="Putative modulator of DNA gyrase, PmbA/TldD"/>
    <property type="match status" value="1"/>
</dbReference>
<dbReference type="RefSeq" id="WP_160731332.1">
    <property type="nucleotide sequence ID" value="NZ_WTYP01000002.1"/>
</dbReference>
<dbReference type="GO" id="GO:0006508">
    <property type="term" value="P:proteolysis"/>
    <property type="evidence" value="ECO:0007669"/>
    <property type="project" value="InterPro"/>
</dbReference>
<dbReference type="Pfam" id="PF19290">
    <property type="entry name" value="PmbA_TldD_2nd"/>
    <property type="match status" value="1"/>
</dbReference>
<evidence type="ECO:0000313" key="6">
    <source>
        <dbReference type="Proteomes" id="UP000471435"/>
    </source>
</evidence>
<evidence type="ECO:0000259" key="4">
    <source>
        <dbReference type="Pfam" id="PF19290"/>
    </source>
</evidence>
<dbReference type="InterPro" id="IPR047657">
    <property type="entry name" value="PmbA"/>
</dbReference>
<evidence type="ECO:0000259" key="2">
    <source>
        <dbReference type="Pfam" id="PF01523"/>
    </source>
</evidence>
<proteinExistence type="inferred from homology"/>
<dbReference type="OrthoDB" id="9803618at2"/>
<feature type="domain" description="Metalloprotease TldD/E C-terminal" evidence="3">
    <location>
        <begin position="231"/>
        <end position="447"/>
    </location>
</feature>
<gene>
    <name evidence="5" type="ORF">GRI43_12050</name>
</gene>
<evidence type="ECO:0000313" key="5">
    <source>
        <dbReference type="EMBL" id="MXP48119.1"/>
    </source>
</evidence>